<evidence type="ECO:0000313" key="3">
    <source>
        <dbReference type="Proteomes" id="UP000602510"/>
    </source>
</evidence>
<dbReference type="Proteomes" id="UP000704712">
    <property type="component" value="Unassembled WGS sequence"/>
</dbReference>
<reference evidence="1" key="1">
    <citation type="submission" date="2020-04" db="EMBL/GenBank/DDBJ databases">
        <title>Hybrid Assembly of Korean Phytophthora infestans isolates.</title>
        <authorList>
            <person name="Prokchorchik M."/>
            <person name="Lee Y."/>
            <person name="Seo J."/>
            <person name="Cho J.-H."/>
            <person name="Park Y.-E."/>
            <person name="Jang D.-C."/>
            <person name="Im J.-S."/>
            <person name="Choi J.-G."/>
            <person name="Park H.-J."/>
            <person name="Lee G.-B."/>
            <person name="Lee Y.-G."/>
            <person name="Hong S.-Y."/>
            <person name="Cho K."/>
            <person name="Sohn K.H."/>
        </authorList>
    </citation>
    <scope>NUCLEOTIDE SEQUENCE</scope>
    <source>
        <strain evidence="1">KR_1_A1</strain>
        <strain evidence="2">KR_2_A2</strain>
    </source>
</reference>
<dbReference type="Proteomes" id="UP000602510">
    <property type="component" value="Unassembled WGS sequence"/>
</dbReference>
<comment type="caution">
    <text evidence="1">The sequence shown here is derived from an EMBL/GenBank/DDBJ whole genome shotgun (WGS) entry which is preliminary data.</text>
</comment>
<accession>A0A833TGY2</accession>
<proteinExistence type="predicted"/>
<dbReference type="EMBL" id="WSZM01000092">
    <property type="protein sequence ID" value="KAF4043150.1"/>
    <property type="molecule type" value="Genomic_DNA"/>
</dbReference>
<dbReference type="EMBL" id="JAACNO010002776">
    <property type="protein sequence ID" value="KAF4130876.1"/>
    <property type="molecule type" value="Genomic_DNA"/>
</dbReference>
<gene>
    <name evidence="1" type="ORF">GN244_ATG04629</name>
    <name evidence="2" type="ORF">GN958_ATG19881</name>
</gene>
<dbReference type="AlphaFoldDB" id="A0A833TGY2"/>
<name>A0A833TGY2_PHYIN</name>
<protein>
    <submittedName>
        <fullName evidence="1">Uncharacterized protein</fullName>
    </submittedName>
</protein>
<organism evidence="1 3">
    <name type="scientific">Phytophthora infestans</name>
    <name type="common">Potato late blight agent</name>
    <name type="synonym">Botrytis infestans</name>
    <dbReference type="NCBI Taxonomy" id="4787"/>
    <lineage>
        <taxon>Eukaryota</taxon>
        <taxon>Sar</taxon>
        <taxon>Stramenopiles</taxon>
        <taxon>Oomycota</taxon>
        <taxon>Peronosporomycetes</taxon>
        <taxon>Peronosporales</taxon>
        <taxon>Peronosporaceae</taxon>
        <taxon>Phytophthora</taxon>
    </lineage>
</organism>
<sequence length="138" mass="14301">MGVYRTATAAAPSAGRSLPQRHATDDNVGTTRITCATKGHGVCGSVDTWAVTKLILVSDAHLTAITHCDGRNSQNKADASASGFRLGTALPDDRKTGSCYGLAATFANSIGFASKGAERFPIASVRNLFAAEVNIAPY</sequence>
<keyword evidence="3" id="KW-1185">Reference proteome</keyword>
<evidence type="ECO:0000313" key="1">
    <source>
        <dbReference type="EMBL" id="KAF4043150.1"/>
    </source>
</evidence>
<evidence type="ECO:0000313" key="2">
    <source>
        <dbReference type="EMBL" id="KAF4130876.1"/>
    </source>
</evidence>